<evidence type="ECO:0008006" key="2">
    <source>
        <dbReference type="Google" id="ProtNLM"/>
    </source>
</evidence>
<proteinExistence type="predicted"/>
<gene>
    <name evidence="1" type="ORF">UFOVP410_20</name>
</gene>
<dbReference type="EMBL" id="LR796388">
    <property type="protein sequence ID" value="CAB4141181.1"/>
    <property type="molecule type" value="Genomic_DNA"/>
</dbReference>
<sequence length="188" mass="21482">MTITSVQNRNFQSPLNYDFRVDKLTDFNFFVQKVNIPSIDLPIASNAGANPFTKIPYPGDHISFGDLSVDFKVSEGLYNWYEIFSWMESLGYTQRQKQFGDLRQGRNKDLNGKVIEPTIVRKAQGNIYGQATLIINSSQNNPAVKINFVDIHPVNLSEISLDTRDTDVMYVTSTVSFKYDYFTVEKLL</sequence>
<reference evidence="1" key="1">
    <citation type="submission" date="2020-04" db="EMBL/GenBank/DDBJ databases">
        <authorList>
            <person name="Chiriac C."/>
            <person name="Salcher M."/>
            <person name="Ghai R."/>
            <person name="Kavagutti S V."/>
        </authorList>
    </citation>
    <scope>NUCLEOTIDE SEQUENCE</scope>
</reference>
<organism evidence="1">
    <name type="scientific">uncultured Caudovirales phage</name>
    <dbReference type="NCBI Taxonomy" id="2100421"/>
    <lineage>
        <taxon>Viruses</taxon>
        <taxon>Duplodnaviria</taxon>
        <taxon>Heunggongvirae</taxon>
        <taxon>Uroviricota</taxon>
        <taxon>Caudoviricetes</taxon>
        <taxon>Peduoviridae</taxon>
        <taxon>Maltschvirus</taxon>
        <taxon>Maltschvirus maltsch</taxon>
    </lineage>
</organism>
<evidence type="ECO:0000313" key="1">
    <source>
        <dbReference type="EMBL" id="CAB4141181.1"/>
    </source>
</evidence>
<accession>A0A6J5M4W6</accession>
<protein>
    <recommendedName>
        <fullName evidence="2">Tail completion and sheath stabilizer protein</fullName>
    </recommendedName>
</protein>
<name>A0A6J5M4W6_9CAUD</name>